<keyword evidence="1" id="KW-0175">Coiled coil</keyword>
<evidence type="ECO:0000256" key="2">
    <source>
        <dbReference type="SAM" id="Phobius"/>
    </source>
</evidence>
<accession>A0A8J6CET2</accession>
<sequence>MSFHSPSTPPRKRRDVEEAHARAARAYGALTLAALLVATPALALLSRDARPRAAELVGVARAALGDASRALGARPTAREASLVAELDVARRHAAAAEQRARTAEVERDTAARDAADARAMREAATSATADAFAAAHAHTISALRAECAAQRADDADALAAAHAPASAALDACARTRAELDAELNELRRACAAERTDVVAVLAEANAALSATAAARAAHCDARAAEADERTAALGVALGRCSRLLGEIDSTGELSAVLVSCASAQAELQERRLAAAEWVELATGALVTGAVAVLACALVIDARGS</sequence>
<reference evidence="3" key="1">
    <citation type="submission" date="2021-05" db="EMBL/GenBank/DDBJ databases">
        <title>The genome of the haptophyte Pavlova lutheri (Diacronema luteri, Pavlovales) - a model for lipid biosynthesis in eukaryotic algae.</title>
        <authorList>
            <person name="Hulatt C.J."/>
            <person name="Posewitz M.C."/>
        </authorList>
    </citation>
    <scope>NUCLEOTIDE SEQUENCE</scope>
    <source>
        <strain evidence="3">NIVA-4/92</strain>
    </source>
</reference>
<organism evidence="3 4">
    <name type="scientific">Diacronema lutheri</name>
    <name type="common">Unicellular marine alga</name>
    <name type="synonym">Monochrysis lutheri</name>
    <dbReference type="NCBI Taxonomy" id="2081491"/>
    <lineage>
        <taxon>Eukaryota</taxon>
        <taxon>Haptista</taxon>
        <taxon>Haptophyta</taxon>
        <taxon>Pavlovophyceae</taxon>
        <taxon>Pavlovales</taxon>
        <taxon>Pavlovaceae</taxon>
        <taxon>Diacronema</taxon>
    </lineage>
</organism>
<keyword evidence="2" id="KW-0472">Membrane</keyword>
<feature type="transmembrane region" description="Helical" evidence="2">
    <location>
        <begin position="26"/>
        <end position="45"/>
    </location>
</feature>
<evidence type="ECO:0000313" key="3">
    <source>
        <dbReference type="EMBL" id="KAG8468426.1"/>
    </source>
</evidence>
<comment type="caution">
    <text evidence="3">The sequence shown here is derived from an EMBL/GenBank/DDBJ whole genome shotgun (WGS) entry which is preliminary data.</text>
</comment>
<keyword evidence="2" id="KW-0812">Transmembrane</keyword>
<keyword evidence="4" id="KW-1185">Reference proteome</keyword>
<name>A0A8J6CET2_DIALT</name>
<dbReference type="EMBL" id="JAGTXO010000004">
    <property type="protein sequence ID" value="KAG8468426.1"/>
    <property type="molecule type" value="Genomic_DNA"/>
</dbReference>
<proteinExistence type="predicted"/>
<evidence type="ECO:0000313" key="4">
    <source>
        <dbReference type="Proteomes" id="UP000751190"/>
    </source>
</evidence>
<feature type="transmembrane region" description="Helical" evidence="2">
    <location>
        <begin position="277"/>
        <end position="299"/>
    </location>
</feature>
<gene>
    <name evidence="3" type="ORF">KFE25_013509</name>
</gene>
<feature type="coiled-coil region" evidence="1">
    <location>
        <begin position="86"/>
        <end position="113"/>
    </location>
</feature>
<evidence type="ECO:0000256" key="1">
    <source>
        <dbReference type="SAM" id="Coils"/>
    </source>
</evidence>
<dbReference type="AlphaFoldDB" id="A0A8J6CET2"/>
<dbReference type="Proteomes" id="UP000751190">
    <property type="component" value="Unassembled WGS sequence"/>
</dbReference>
<feature type="coiled-coil region" evidence="1">
    <location>
        <begin position="169"/>
        <end position="196"/>
    </location>
</feature>
<protein>
    <submittedName>
        <fullName evidence="3">Uncharacterized protein</fullName>
    </submittedName>
</protein>
<keyword evidence="2" id="KW-1133">Transmembrane helix</keyword>